<dbReference type="InterPro" id="IPR016164">
    <property type="entry name" value="FAD-linked_Oxase-like_C"/>
</dbReference>
<comment type="cofactor">
    <cofactor evidence="1">
        <name>FAD</name>
        <dbReference type="ChEBI" id="CHEBI:57692"/>
    </cofactor>
</comment>
<dbReference type="InterPro" id="IPR016169">
    <property type="entry name" value="FAD-bd_PCMH_sub2"/>
</dbReference>
<comment type="caution">
    <text evidence="6">The sequence shown here is derived from an EMBL/GenBank/DDBJ whole genome shotgun (WGS) entry which is preliminary data.</text>
</comment>
<dbReference type="PANTHER" id="PTHR42934">
    <property type="entry name" value="GLYCOLATE OXIDASE SUBUNIT GLCD"/>
    <property type="match status" value="1"/>
</dbReference>
<organism evidence="6 7">
    <name type="scientific">Blastococcus saxobsidens</name>
    <dbReference type="NCBI Taxonomy" id="138336"/>
    <lineage>
        <taxon>Bacteria</taxon>
        <taxon>Bacillati</taxon>
        <taxon>Actinomycetota</taxon>
        <taxon>Actinomycetes</taxon>
        <taxon>Geodermatophilales</taxon>
        <taxon>Geodermatophilaceae</taxon>
        <taxon>Blastococcus</taxon>
    </lineage>
</organism>
<dbReference type="Proteomes" id="UP000292507">
    <property type="component" value="Unassembled WGS sequence"/>
</dbReference>
<evidence type="ECO:0000256" key="2">
    <source>
        <dbReference type="ARBA" id="ARBA00022630"/>
    </source>
</evidence>
<dbReference type="GO" id="GO:0016491">
    <property type="term" value="F:oxidoreductase activity"/>
    <property type="evidence" value="ECO:0007669"/>
    <property type="project" value="UniProtKB-KW"/>
</dbReference>
<keyword evidence="7" id="KW-1185">Reference proteome</keyword>
<gene>
    <name evidence="6" type="ORF">BKA19_3408</name>
</gene>
<dbReference type="InterPro" id="IPR016166">
    <property type="entry name" value="FAD-bd_PCMH"/>
</dbReference>
<feature type="domain" description="FAD-binding PCMH-type" evidence="5">
    <location>
        <begin position="47"/>
        <end position="225"/>
    </location>
</feature>
<sequence length="495" mass="52211">MTAVAEPSVSDLTAALAERLRATVGTERVLTDRTQTRTYECDGLANFKVTPAIVVLAESRQHVVDTVRLCSQARVPFVARGSGTGLSGGALPSSDGVLLVLSRLRSLGAVDADNRQVTVEPGVINLWVTRDAAPYDLAYAPDPSSQLVCSIGGNVAENAGGAHCLKYGFTVNHVLGAEVVLPDGEVVHLGGRAPEHPGYDLLGAFIGSEGTLGVATELTLRLIRVPEAVQTMLVGYRSVEDAAGTVSDIIGAGIVPAAVEMMDALAIEAAEAAVNCGYPAGAVAVLVIELDGPQVEVEAQFRQVEEIAQRRNAFEVRIAADDAERALMWKGRKSAFAAVGRISPSYYVQDGVIPRTKLPEVLAEMKRMADAKGLRVANVFHAGDGNLHPLVLFDDAVEGQAHEAEELAGAILELCITSGGSITGEHGVGQEKRMKMAKQFTPEDLDTMQLLRCAFDPDGIANPGKVFPTPRLCGERPGVRKGEHPVQAAGLGEVF</sequence>
<dbReference type="Gene3D" id="3.30.465.10">
    <property type="match status" value="1"/>
</dbReference>
<evidence type="ECO:0000256" key="1">
    <source>
        <dbReference type="ARBA" id="ARBA00001974"/>
    </source>
</evidence>
<dbReference type="EMBL" id="SHKV01000001">
    <property type="protein sequence ID" value="RZU33674.1"/>
    <property type="molecule type" value="Genomic_DNA"/>
</dbReference>
<dbReference type="GO" id="GO:0071949">
    <property type="term" value="F:FAD binding"/>
    <property type="evidence" value="ECO:0007669"/>
    <property type="project" value="InterPro"/>
</dbReference>
<evidence type="ECO:0000256" key="4">
    <source>
        <dbReference type="ARBA" id="ARBA00023002"/>
    </source>
</evidence>
<dbReference type="SUPFAM" id="SSF55103">
    <property type="entry name" value="FAD-linked oxidases, C-terminal domain"/>
    <property type="match status" value="1"/>
</dbReference>
<dbReference type="AlphaFoldDB" id="A0A4Q7YAS7"/>
<evidence type="ECO:0000313" key="7">
    <source>
        <dbReference type="Proteomes" id="UP000292507"/>
    </source>
</evidence>
<dbReference type="Gene3D" id="1.10.45.10">
    <property type="entry name" value="Vanillyl-alcohol Oxidase, Chain A, domain 4"/>
    <property type="match status" value="1"/>
</dbReference>
<dbReference type="Pfam" id="PF02913">
    <property type="entry name" value="FAD-oxidase_C"/>
    <property type="match status" value="1"/>
</dbReference>
<keyword evidence="4" id="KW-0560">Oxidoreductase</keyword>
<evidence type="ECO:0000313" key="6">
    <source>
        <dbReference type="EMBL" id="RZU33674.1"/>
    </source>
</evidence>
<dbReference type="RefSeq" id="WP_104528496.1">
    <property type="nucleotide sequence ID" value="NZ_POQT01000014.1"/>
</dbReference>
<dbReference type="PROSITE" id="PS51387">
    <property type="entry name" value="FAD_PCMH"/>
    <property type="match status" value="1"/>
</dbReference>
<dbReference type="InterPro" id="IPR016171">
    <property type="entry name" value="Vanillyl_alc_oxidase_C-sub2"/>
</dbReference>
<dbReference type="PANTHER" id="PTHR42934:SF1">
    <property type="entry name" value="GLYCOLATE OXIDASE SUBUNIT GLCD"/>
    <property type="match status" value="1"/>
</dbReference>
<evidence type="ECO:0000256" key="3">
    <source>
        <dbReference type="ARBA" id="ARBA00022827"/>
    </source>
</evidence>
<evidence type="ECO:0000259" key="5">
    <source>
        <dbReference type="PROSITE" id="PS51387"/>
    </source>
</evidence>
<dbReference type="Gene3D" id="3.30.70.2740">
    <property type="match status" value="1"/>
</dbReference>
<accession>A0A4Q7YAS7</accession>
<dbReference type="OrthoDB" id="9811557at2"/>
<dbReference type="SUPFAM" id="SSF56176">
    <property type="entry name" value="FAD-binding/transporter-associated domain-like"/>
    <property type="match status" value="1"/>
</dbReference>
<dbReference type="Pfam" id="PF01565">
    <property type="entry name" value="FAD_binding_4"/>
    <property type="match status" value="1"/>
</dbReference>
<dbReference type="InterPro" id="IPR004113">
    <property type="entry name" value="FAD-bd_oxidored_4_C"/>
</dbReference>
<dbReference type="InterPro" id="IPR051914">
    <property type="entry name" value="FAD-linked_OxidoTrans_Type4"/>
</dbReference>
<protein>
    <submittedName>
        <fullName evidence="6">Glycolate oxidase</fullName>
    </submittedName>
</protein>
<proteinExistence type="predicted"/>
<name>A0A4Q7YAS7_9ACTN</name>
<keyword evidence="3" id="KW-0274">FAD</keyword>
<keyword evidence="2" id="KW-0285">Flavoprotein</keyword>
<reference evidence="6 7" key="1">
    <citation type="submission" date="2019-02" db="EMBL/GenBank/DDBJ databases">
        <title>Sequencing the genomes of 1000 actinobacteria strains.</title>
        <authorList>
            <person name="Klenk H.-P."/>
        </authorList>
    </citation>
    <scope>NUCLEOTIDE SEQUENCE [LARGE SCALE GENOMIC DNA]</scope>
    <source>
        <strain evidence="6 7">DSM 44509</strain>
    </source>
</reference>
<dbReference type="InterPro" id="IPR036318">
    <property type="entry name" value="FAD-bd_PCMH-like_sf"/>
</dbReference>
<dbReference type="InterPro" id="IPR006094">
    <property type="entry name" value="Oxid_FAD_bind_N"/>
</dbReference>